<dbReference type="AlphaFoldDB" id="A0A9Q0EYL4"/>
<organism evidence="2 3">
    <name type="scientific">Muraenolepis orangiensis</name>
    <name type="common">Patagonian moray cod</name>
    <dbReference type="NCBI Taxonomy" id="630683"/>
    <lineage>
        <taxon>Eukaryota</taxon>
        <taxon>Metazoa</taxon>
        <taxon>Chordata</taxon>
        <taxon>Craniata</taxon>
        <taxon>Vertebrata</taxon>
        <taxon>Euteleostomi</taxon>
        <taxon>Actinopterygii</taxon>
        <taxon>Neopterygii</taxon>
        <taxon>Teleostei</taxon>
        <taxon>Neoteleostei</taxon>
        <taxon>Acanthomorphata</taxon>
        <taxon>Zeiogadaria</taxon>
        <taxon>Gadariae</taxon>
        <taxon>Gadiformes</taxon>
        <taxon>Muraenolepidoidei</taxon>
        <taxon>Muraenolepididae</taxon>
        <taxon>Muraenolepis</taxon>
    </lineage>
</organism>
<reference evidence="2" key="1">
    <citation type="submission" date="2022-07" db="EMBL/GenBank/DDBJ databases">
        <title>Chromosome-level genome of Muraenolepis orangiensis.</title>
        <authorList>
            <person name="Kim J."/>
        </authorList>
    </citation>
    <scope>NUCLEOTIDE SEQUENCE</scope>
    <source>
        <strain evidence="2">KU_S4_2022</strain>
        <tissue evidence="2">Muscle</tissue>
    </source>
</reference>
<dbReference type="OrthoDB" id="8927583at2759"/>
<feature type="compositionally biased region" description="Polar residues" evidence="1">
    <location>
        <begin position="15"/>
        <end position="34"/>
    </location>
</feature>
<accession>A0A9Q0EYL4</accession>
<proteinExistence type="predicted"/>
<comment type="caution">
    <text evidence="2">The sequence shown here is derived from an EMBL/GenBank/DDBJ whole genome shotgun (WGS) entry which is preliminary data.</text>
</comment>
<evidence type="ECO:0000256" key="1">
    <source>
        <dbReference type="SAM" id="MobiDB-lite"/>
    </source>
</evidence>
<keyword evidence="3" id="KW-1185">Reference proteome</keyword>
<name>A0A9Q0EYL4_9TELE</name>
<sequence length="84" mass="8530">MVDPDGTLDALADLSLTSPPMANQRTSPGAQQGPSAGLSPGAEGTSGQPYAASEMAERDPGPHTQQPGLDPASSREEPQPVVLH</sequence>
<gene>
    <name evidence="2" type="ORF">NHX12_017840</name>
</gene>
<evidence type="ECO:0000313" key="3">
    <source>
        <dbReference type="Proteomes" id="UP001148018"/>
    </source>
</evidence>
<dbReference type="EMBL" id="JANIIK010000034">
    <property type="protein sequence ID" value="KAJ3614266.1"/>
    <property type="molecule type" value="Genomic_DNA"/>
</dbReference>
<evidence type="ECO:0000313" key="2">
    <source>
        <dbReference type="EMBL" id="KAJ3614266.1"/>
    </source>
</evidence>
<feature type="region of interest" description="Disordered" evidence="1">
    <location>
        <begin position="1"/>
        <end position="84"/>
    </location>
</feature>
<protein>
    <submittedName>
        <fullName evidence="2">Uncharacterized protein</fullName>
    </submittedName>
</protein>
<dbReference type="Proteomes" id="UP001148018">
    <property type="component" value="Unassembled WGS sequence"/>
</dbReference>